<accession>A0AAP9YFV8</accession>
<feature type="region of interest" description="Disordered" evidence="1">
    <location>
        <begin position="176"/>
        <end position="204"/>
    </location>
</feature>
<dbReference type="EMBL" id="CP066310">
    <property type="protein sequence ID" value="QQE88534.1"/>
    <property type="molecule type" value="Genomic_DNA"/>
</dbReference>
<evidence type="ECO:0000256" key="1">
    <source>
        <dbReference type="SAM" id="MobiDB-lite"/>
    </source>
</evidence>
<evidence type="ECO:0000313" key="3">
    <source>
        <dbReference type="Proteomes" id="UP000596192"/>
    </source>
</evidence>
<dbReference type="AlphaFoldDB" id="A0AAP9YFV8"/>
<sequence>MSQLPRLADFLPLGLPGGNMHTTTVQPAGGLRRRAIVVRRTFAVLCNFINEYSAATGCKSATAACELAGLFRAIHDHLAQTADRCLLAPNVCWAGSTHDLASPCGGYQITPSSLAAYFEQRGRGERRPAEHIECGTEARWHAAYPVADDVIVFAPDQLVRLIEASGQRVPDFLLHDPAPAEVPPPAPAAGAGRKRAAHQAAPAPAQWAHLPPAFAAQCAAYAKFWENWKPGQRPPLQKTVSAFIAERMGLVGPTRKTDEMANVIRPPEAQTERGPRQLIR</sequence>
<gene>
    <name evidence="2" type="ORF">GKQ51_20250</name>
</gene>
<organism evidence="2 3">
    <name type="scientific">Azotobacter chroococcum</name>
    <dbReference type="NCBI Taxonomy" id="353"/>
    <lineage>
        <taxon>Bacteria</taxon>
        <taxon>Pseudomonadati</taxon>
        <taxon>Pseudomonadota</taxon>
        <taxon>Gammaproteobacteria</taxon>
        <taxon>Pseudomonadales</taxon>
        <taxon>Pseudomonadaceae</taxon>
        <taxon>Azotobacter</taxon>
    </lineage>
</organism>
<evidence type="ECO:0000313" key="2">
    <source>
        <dbReference type="EMBL" id="QQE88534.1"/>
    </source>
</evidence>
<name>A0AAP9YFV8_9GAMM</name>
<proteinExistence type="predicted"/>
<reference evidence="2 3" key="1">
    <citation type="submission" date="2020-12" db="EMBL/GenBank/DDBJ databases">
        <title>Genomic Analysis and Response surface optimization of nitrogen-fixing conditions for A. chroococcum strain HR1, Isolation from rhizosphere soil.</title>
        <authorList>
            <person name="Li J."/>
            <person name="Yang H."/>
            <person name="Liu H."/>
            <person name="Wang C."/>
            <person name="Tian Y."/>
            <person name="Lu X.Y."/>
        </authorList>
    </citation>
    <scope>NUCLEOTIDE SEQUENCE [LARGE SCALE GENOMIC DNA]</scope>
    <source>
        <strain evidence="2 3">HR1</strain>
    </source>
</reference>
<dbReference type="RefSeq" id="WP_198866808.1">
    <property type="nucleotide sequence ID" value="NZ_CP066310.1"/>
</dbReference>
<protein>
    <submittedName>
        <fullName evidence="2">Uncharacterized protein</fullName>
    </submittedName>
</protein>
<dbReference type="Proteomes" id="UP000596192">
    <property type="component" value="Chromosome"/>
</dbReference>